<dbReference type="Proteomes" id="UP001233172">
    <property type="component" value="Unassembled WGS sequence"/>
</dbReference>
<accession>A0AAD8FJN3</accession>
<name>A0AAD8FJN3_BIOPF</name>
<proteinExistence type="predicted"/>
<feature type="region of interest" description="Disordered" evidence="1">
    <location>
        <begin position="1"/>
        <end position="22"/>
    </location>
</feature>
<evidence type="ECO:0000313" key="2">
    <source>
        <dbReference type="EMBL" id="KAK0067457.1"/>
    </source>
</evidence>
<reference evidence="2" key="2">
    <citation type="submission" date="2023-04" db="EMBL/GenBank/DDBJ databases">
        <authorList>
            <person name="Bu L."/>
            <person name="Lu L."/>
            <person name="Laidemitt M.R."/>
            <person name="Zhang S.M."/>
            <person name="Mutuku M."/>
            <person name="Mkoji G."/>
            <person name="Steinauer M."/>
            <person name="Loker E.S."/>
        </authorList>
    </citation>
    <scope>NUCLEOTIDE SEQUENCE</scope>
    <source>
        <strain evidence="2">KasaAsao</strain>
        <tissue evidence="2">Whole Snail</tissue>
    </source>
</reference>
<evidence type="ECO:0000256" key="1">
    <source>
        <dbReference type="SAM" id="MobiDB-lite"/>
    </source>
</evidence>
<organism evidence="2 3">
    <name type="scientific">Biomphalaria pfeifferi</name>
    <name type="common">Bloodfluke planorb</name>
    <name type="synonym">Freshwater snail</name>
    <dbReference type="NCBI Taxonomy" id="112525"/>
    <lineage>
        <taxon>Eukaryota</taxon>
        <taxon>Metazoa</taxon>
        <taxon>Spiralia</taxon>
        <taxon>Lophotrochozoa</taxon>
        <taxon>Mollusca</taxon>
        <taxon>Gastropoda</taxon>
        <taxon>Heterobranchia</taxon>
        <taxon>Euthyneura</taxon>
        <taxon>Panpulmonata</taxon>
        <taxon>Hygrophila</taxon>
        <taxon>Lymnaeoidea</taxon>
        <taxon>Planorbidae</taxon>
        <taxon>Biomphalaria</taxon>
    </lineage>
</organism>
<gene>
    <name evidence="2" type="ORF">Bpfe_002964</name>
</gene>
<evidence type="ECO:0000313" key="3">
    <source>
        <dbReference type="Proteomes" id="UP001233172"/>
    </source>
</evidence>
<keyword evidence="3" id="KW-1185">Reference proteome</keyword>
<sequence>TKQQINRCRGSGVDGPPVGKRTTHVDEADVWKLNRPTTIVSTRTITTIGTIKLDVGTVEWVTS</sequence>
<dbReference type="AlphaFoldDB" id="A0AAD8FJN3"/>
<dbReference type="EMBL" id="JASAOG010000007">
    <property type="protein sequence ID" value="KAK0067457.1"/>
    <property type="molecule type" value="Genomic_DNA"/>
</dbReference>
<feature type="non-terminal residue" evidence="2">
    <location>
        <position position="1"/>
    </location>
</feature>
<reference evidence="2" key="1">
    <citation type="journal article" date="2023" name="PLoS Negl. Trop. Dis.">
        <title>A genome sequence for Biomphalaria pfeifferi, the major vector snail for the human-infecting parasite Schistosoma mansoni.</title>
        <authorList>
            <person name="Bu L."/>
            <person name="Lu L."/>
            <person name="Laidemitt M.R."/>
            <person name="Zhang S.M."/>
            <person name="Mutuku M."/>
            <person name="Mkoji G."/>
            <person name="Steinauer M."/>
            <person name="Loker E.S."/>
        </authorList>
    </citation>
    <scope>NUCLEOTIDE SEQUENCE</scope>
    <source>
        <strain evidence="2">KasaAsao</strain>
    </source>
</reference>
<protein>
    <submittedName>
        <fullName evidence="2">Uncharacterized protein</fullName>
    </submittedName>
</protein>
<comment type="caution">
    <text evidence="2">The sequence shown here is derived from an EMBL/GenBank/DDBJ whole genome shotgun (WGS) entry which is preliminary data.</text>
</comment>